<dbReference type="Proteomes" id="UP000356253">
    <property type="component" value="Unassembled WGS sequence"/>
</dbReference>
<reference evidence="1" key="1">
    <citation type="submission" date="2019-09" db="EMBL/GenBank/DDBJ databases">
        <authorList>
            <person name="Rodrigo-Torres L."/>
            <person name="Arahal R. D."/>
            <person name="Lucena T."/>
        </authorList>
    </citation>
    <scope>NUCLEOTIDE SEQUENCE</scope>
    <source>
        <strain evidence="1">ISS653</strain>
    </source>
</reference>
<comment type="caution">
    <text evidence="1">The sequence shown here is derived from an EMBL/GenBank/DDBJ whole genome shotgun (WGS) entry which is preliminary data.</text>
</comment>
<organism evidence="1 2">
    <name type="scientific">Mesonia oceanica</name>
    <dbReference type="NCBI Taxonomy" id="2687242"/>
    <lineage>
        <taxon>Bacteria</taxon>
        <taxon>Pseudomonadati</taxon>
        <taxon>Bacteroidota</taxon>
        <taxon>Flavobacteriia</taxon>
        <taxon>Flavobacteriales</taxon>
        <taxon>Flavobacteriaceae</taxon>
        <taxon>Mesonia</taxon>
    </lineage>
</organism>
<dbReference type="EMBL" id="CABVMM010000001">
    <property type="protein sequence ID" value="VVU99012.1"/>
    <property type="molecule type" value="Genomic_DNA"/>
</dbReference>
<evidence type="ECO:0000313" key="2">
    <source>
        <dbReference type="Proteomes" id="UP000356253"/>
    </source>
</evidence>
<gene>
    <name evidence="1" type="ORF">FVB9532_00262</name>
</gene>
<accession>A0AC61Y3M2</accession>
<proteinExistence type="predicted"/>
<sequence>MRKIYTLLILVFAFTFSVNAQNLVITNVVDGSCGNTSKFVEIYVSGTVDLSNYKMVRRSNSGTWEDDGVDIALTDLGTKTDEFIYLIRDLATLNTEFPSANITTENSLVNDDISHNGDDSYRIMEISTEAVIDQFGGDIDGTGENWEYVDSWGSRNNDMGPNPTFTESEWTFYGVDVLDDQGICNESDALENTVTTIGTYTNTNLSAQKFKLENLSIYPNPVIGGKLYVQAPENSISNIKVYNLLGQKVLEQKINNASMFNVTSLHSGIYLASFETTAHQRITKKVIIK</sequence>
<evidence type="ECO:0000313" key="1">
    <source>
        <dbReference type="EMBL" id="VVU99012.1"/>
    </source>
</evidence>
<protein>
    <submittedName>
        <fullName evidence="1">Uncharacterized protein</fullName>
    </submittedName>
</protein>
<keyword evidence="2" id="KW-1185">Reference proteome</keyword>
<name>A0AC61Y3M2_9FLAO</name>